<comment type="subcellular location">
    <subcellularLocation>
        <location evidence="1">Nucleus</location>
    </subcellularLocation>
</comment>
<evidence type="ECO:0000256" key="5">
    <source>
        <dbReference type="ARBA" id="ARBA00023254"/>
    </source>
</evidence>
<dbReference type="STRING" id="37360.A0A0G4IHR9"/>
<dbReference type="GO" id="GO:0003690">
    <property type="term" value="F:double-stranded DNA binding"/>
    <property type="evidence" value="ECO:0007669"/>
    <property type="project" value="TreeGrafter"/>
</dbReference>
<feature type="coiled-coil region" evidence="6">
    <location>
        <begin position="188"/>
        <end position="252"/>
    </location>
</feature>
<dbReference type="GO" id="GO:0010774">
    <property type="term" value="P:meiotic strand invasion involved in reciprocal meiotic recombination"/>
    <property type="evidence" value="ECO:0007669"/>
    <property type="project" value="TreeGrafter"/>
</dbReference>
<dbReference type="GO" id="GO:0120230">
    <property type="term" value="F:recombinase activator activity"/>
    <property type="evidence" value="ECO:0007669"/>
    <property type="project" value="TreeGrafter"/>
</dbReference>
<reference evidence="9 11" key="1">
    <citation type="submission" date="2015-02" db="EMBL/GenBank/DDBJ databases">
        <authorList>
            <person name="Chooi Y.-H."/>
        </authorList>
    </citation>
    <scope>NUCLEOTIDE SEQUENCE [LARGE SCALE GENOMIC DNA]</scope>
    <source>
        <strain evidence="9">E3</strain>
    </source>
</reference>
<dbReference type="Proteomes" id="UP000290189">
    <property type="component" value="Unassembled WGS sequence"/>
</dbReference>
<comment type="similarity">
    <text evidence="2">Belongs to the HOP2 family.</text>
</comment>
<dbReference type="PANTHER" id="PTHR15938">
    <property type="entry name" value="TBP-1 INTERACTING PROTEIN"/>
    <property type="match status" value="1"/>
</dbReference>
<dbReference type="Gene3D" id="1.10.10.10">
    <property type="entry name" value="Winged helix-like DNA-binding domain superfamily/Winged helix DNA-binding domain"/>
    <property type="match status" value="1"/>
</dbReference>
<keyword evidence="4" id="KW-0539">Nucleus</keyword>
<keyword evidence="10" id="KW-0496">Mitochondrion</keyword>
<dbReference type="EMBL" id="CDSF01000001">
    <property type="protein sequence ID" value="CEO94729.1"/>
    <property type="molecule type" value="Genomic_DNA"/>
</dbReference>
<feature type="compositionally biased region" description="Basic and acidic residues" evidence="7">
    <location>
        <begin position="81"/>
        <end position="90"/>
    </location>
</feature>
<sequence length="331" mass="35975">MARGGDSECSDSVSSDTVHDDEGSDAAFEAHSESESEAEVDSDFEETPKKKQPAAKKSQAAAKKTGKAAQTKGKTPTTKKAAADNKENVSKRAAASDGAGSTAKKAKVETVSDAKAVGIVKDYMLQQNRPYSHLNVFDNLHGIVKKASVPKILNQLSESGVLQRKDFGKVSIYLANQTNFDDVDQSEIDAMDGKIKEMEETLSTLKATVKGQAATIAALQARPTLQQLQQMVADAEAKLTEKKALVEKIEGKDPAAAAKLVSDEELGQIRGDHARYLKLWRQRRRYCNDLVDMIMGEESTMKKSEMEERLGIENDDAAGVDIKLHDKFGQV</sequence>
<dbReference type="AlphaFoldDB" id="A0A0G4IHR9"/>
<dbReference type="EMBL" id="OVEO01000001">
    <property type="protein sequence ID" value="SPQ93012.1"/>
    <property type="molecule type" value="Genomic_DNA"/>
</dbReference>
<evidence type="ECO:0000313" key="10">
    <source>
        <dbReference type="EMBL" id="SPQ93012.1"/>
    </source>
</evidence>
<accession>A0A0G4IHR9</accession>
<dbReference type="InterPro" id="IPR010776">
    <property type="entry name" value="Hop2_WH_dom"/>
</dbReference>
<dbReference type="GO" id="GO:0120231">
    <property type="term" value="C:DNA recombinase auxiliary factor complex"/>
    <property type="evidence" value="ECO:0007669"/>
    <property type="project" value="TreeGrafter"/>
</dbReference>
<dbReference type="OrthoDB" id="272266at2759"/>
<proteinExistence type="inferred from homology"/>
<evidence type="ECO:0000313" key="12">
    <source>
        <dbReference type="Proteomes" id="UP000290189"/>
    </source>
</evidence>
<evidence type="ECO:0000256" key="2">
    <source>
        <dbReference type="ARBA" id="ARBA00007922"/>
    </source>
</evidence>
<keyword evidence="6" id="KW-0175">Coiled coil</keyword>
<dbReference type="InterPro" id="IPR036388">
    <property type="entry name" value="WH-like_DNA-bd_sf"/>
</dbReference>
<keyword evidence="5" id="KW-0469">Meiosis</keyword>
<evidence type="ECO:0000256" key="1">
    <source>
        <dbReference type="ARBA" id="ARBA00004123"/>
    </source>
</evidence>
<organism evidence="9 11">
    <name type="scientific">Plasmodiophora brassicae</name>
    <name type="common">Clubroot disease agent</name>
    <dbReference type="NCBI Taxonomy" id="37360"/>
    <lineage>
        <taxon>Eukaryota</taxon>
        <taxon>Sar</taxon>
        <taxon>Rhizaria</taxon>
        <taxon>Endomyxa</taxon>
        <taxon>Phytomyxea</taxon>
        <taxon>Plasmodiophorida</taxon>
        <taxon>Plasmodiophoridae</taxon>
        <taxon>Plasmodiophora</taxon>
    </lineage>
</organism>
<dbReference type="GO" id="GO:0000794">
    <property type="term" value="C:condensed nuclear chromosome"/>
    <property type="evidence" value="ECO:0007669"/>
    <property type="project" value="TreeGrafter"/>
</dbReference>
<evidence type="ECO:0000259" key="8">
    <source>
        <dbReference type="Pfam" id="PF07106"/>
    </source>
</evidence>
<evidence type="ECO:0000256" key="4">
    <source>
        <dbReference type="ARBA" id="ARBA00023242"/>
    </source>
</evidence>
<gene>
    <name evidence="9" type="ORF">PBRA_000515</name>
    <name evidence="10" type="ORF">PLBR_LOCUS227</name>
</gene>
<feature type="compositionally biased region" description="Acidic residues" evidence="7">
    <location>
        <begin position="35"/>
        <end position="45"/>
    </location>
</feature>
<keyword evidence="3" id="KW-0233">DNA recombination</keyword>
<feature type="compositionally biased region" description="Low complexity" evidence="7">
    <location>
        <begin position="55"/>
        <end position="80"/>
    </location>
</feature>
<dbReference type="GO" id="GO:0000709">
    <property type="term" value="P:meiotic joint molecule formation"/>
    <property type="evidence" value="ECO:0007669"/>
    <property type="project" value="TreeGrafter"/>
</dbReference>
<feature type="region of interest" description="Disordered" evidence="7">
    <location>
        <begin position="1"/>
        <end position="107"/>
    </location>
</feature>
<protein>
    <recommendedName>
        <fullName evidence="8">Homologous-pairing protein 2 winged helix domain-containing protein</fullName>
    </recommendedName>
</protein>
<dbReference type="Proteomes" id="UP000039324">
    <property type="component" value="Unassembled WGS sequence"/>
</dbReference>
<feature type="domain" description="Homologous-pairing protein 2 winged helix" evidence="8">
    <location>
        <begin position="116"/>
        <end position="176"/>
    </location>
</feature>
<keyword evidence="11" id="KW-1185">Reference proteome</keyword>
<dbReference type="OMA" id="NFKMATA"/>
<evidence type="ECO:0000313" key="9">
    <source>
        <dbReference type="EMBL" id="CEO94729.1"/>
    </source>
</evidence>
<evidence type="ECO:0000313" key="11">
    <source>
        <dbReference type="Proteomes" id="UP000039324"/>
    </source>
</evidence>
<evidence type="ECO:0000256" key="3">
    <source>
        <dbReference type="ARBA" id="ARBA00023172"/>
    </source>
</evidence>
<name>A0A0G4IHR9_PLABS</name>
<geneLocation type="mitochondrion" evidence="10"/>
<dbReference type="Pfam" id="PF07106">
    <property type="entry name" value="WHD_TBPIP"/>
    <property type="match status" value="1"/>
</dbReference>
<evidence type="ECO:0000256" key="7">
    <source>
        <dbReference type="SAM" id="MobiDB-lite"/>
    </source>
</evidence>
<evidence type="ECO:0000256" key="6">
    <source>
        <dbReference type="SAM" id="Coils"/>
    </source>
</evidence>
<reference evidence="10 12" key="2">
    <citation type="submission" date="2018-03" db="EMBL/GenBank/DDBJ databases">
        <authorList>
            <person name="Fogelqvist J."/>
        </authorList>
    </citation>
    <scope>NUCLEOTIDE SEQUENCE [LARGE SCALE GENOMIC DNA]</scope>
</reference>
<dbReference type="GO" id="GO:0007129">
    <property type="term" value="P:homologous chromosome pairing at meiosis"/>
    <property type="evidence" value="ECO:0007669"/>
    <property type="project" value="TreeGrafter"/>
</dbReference>
<dbReference type="PANTHER" id="PTHR15938:SF0">
    <property type="entry name" value="HOMOLOGOUS-PAIRING PROTEIN 2 HOMOLOG"/>
    <property type="match status" value="1"/>
</dbReference>